<dbReference type="EnsemblPlants" id="OBART10G02110.1">
    <property type="protein sequence ID" value="OBART10G02110.1"/>
    <property type="gene ID" value="OBART10G02110"/>
</dbReference>
<organism evidence="3">
    <name type="scientific">Oryza barthii</name>
    <dbReference type="NCBI Taxonomy" id="65489"/>
    <lineage>
        <taxon>Eukaryota</taxon>
        <taxon>Viridiplantae</taxon>
        <taxon>Streptophyta</taxon>
        <taxon>Embryophyta</taxon>
        <taxon>Tracheophyta</taxon>
        <taxon>Spermatophyta</taxon>
        <taxon>Magnoliopsida</taxon>
        <taxon>Liliopsida</taxon>
        <taxon>Poales</taxon>
        <taxon>Poaceae</taxon>
        <taxon>BOP clade</taxon>
        <taxon>Oryzoideae</taxon>
        <taxon>Oryzeae</taxon>
        <taxon>Oryzinae</taxon>
        <taxon>Oryza</taxon>
    </lineage>
</organism>
<proteinExistence type="predicted"/>
<dbReference type="AlphaFoldDB" id="A0A0D3HB34"/>
<feature type="chain" id="PRO_5013130808" evidence="2">
    <location>
        <begin position="16"/>
        <end position="148"/>
    </location>
</feature>
<dbReference type="Gramene" id="OBART10G02110.1">
    <property type="protein sequence ID" value="OBART10G02110.1"/>
    <property type="gene ID" value="OBART10G02110"/>
</dbReference>
<accession>A0A0D3HB34</accession>
<evidence type="ECO:0000256" key="2">
    <source>
        <dbReference type="SAM" id="SignalP"/>
    </source>
</evidence>
<dbReference type="HOGENOM" id="CLU_1763580_0_0_1"/>
<sequence>VGLFLSLLSPSPTAAATATARRRRRRRRRTPPLRRFASLPASRPDRPCARAAWTGRGSSPPRVHPRYPPLPSPVSEPYSTLAEGGGRGGLFHRPASRVESNPSKLQILAIAKYNQGNHHTLPKLPLLIKILGSKVLREVTGDTIGARI</sequence>
<keyword evidence="2" id="KW-0732">Signal</keyword>
<evidence type="ECO:0000313" key="4">
    <source>
        <dbReference type="Proteomes" id="UP000026960"/>
    </source>
</evidence>
<keyword evidence="4" id="KW-1185">Reference proteome</keyword>
<dbReference type="Proteomes" id="UP000026960">
    <property type="component" value="Chromosome 10"/>
</dbReference>
<feature type="region of interest" description="Disordered" evidence="1">
    <location>
        <begin position="11"/>
        <end position="90"/>
    </location>
</feature>
<evidence type="ECO:0000313" key="3">
    <source>
        <dbReference type="EnsemblPlants" id="OBART10G02110.1"/>
    </source>
</evidence>
<reference evidence="3" key="2">
    <citation type="submission" date="2015-03" db="UniProtKB">
        <authorList>
            <consortium name="EnsemblPlants"/>
        </authorList>
    </citation>
    <scope>IDENTIFICATION</scope>
</reference>
<feature type="compositionally biased region" description="Basic residues" evidence="1">
    <location>
        <begin position="20"/>
        <end position="32"/>
    </location>
</feature>
<reference evidence="3" key="1">
    <citation type="journal article" date="2009" name="Rice">
        <title>De Novo Next Generation Sequencing of Plant Genomes.</title>
        <authorList>
            <person name="Rounsley S."/>
            <person name="Marri P.R."/>
            <person name="Yu Y."/>
            <person name="He R."/>
            <person name="Sisneros N."/>
            <person name="Goicoechea J.L."/>
            <person name="Lee S.J."/>
            <person name="Angelova A."/>
            <person name="Kudrna D."/>
            <person name="Luo M."/>
            <person name="Affourtit J."/>
            <person name="Desany B."/>
            <person name="Knight J."/>
            <person name="Niazi F."/>
            <person name="Egholm M."/>
            <person name="Wing R.A."/>
        </authorList>
    </citation>
    <scope>NUCLEOTIDE SEQUENCE [LARGE SCALE GENOMIC DNA]</scope>
    <source>
        <strain evidence="3">cv. IRGC 105608</strain>
    </source>
</reference>
<feature type="signal peptide" evidence="2">
    <location>
        <begin position="1"/>
        <end position="15"/>
    </location>
</feature>
<evidence type="ECO:0000256" key="1">
    <source>
        <dbReference type="SAM" id="MobiDB-lite"/>
    </source>
</evidence>
<protein>
    <submittedName>
        <fullName evidence="3">Uncharacterized protein</fullName>
    </submittedName>
</protein>
<name>A0A0D3HB34_9ORYZ</name>